<organism evidence="2">
    <name type="scientific">viral metagenome</name>
    <dbReference type="NCBI Taxonomy" id="1070528"/>
    <lineage>
        <taxon>unclassified sequences</taxon>
        <taxon>metagenomes</taxon>
        <taxon>organismal metagenomes</taxon>
    </lineage>
</organism>
<protein>
    <submittedName>
        <fullName evidence="2">Uncharacterized protein</fullName>
    </submittedName>
</protein>
<accession>A0A6C0BXW8</accession>
<evidence type="ECO:0000313" key="2">
    <source>
        <dbReference type="EMBL" id="QHS97066.1"/>
    </source>
</evidence>
<sequence length="62" mass="7191">MNKNVDTRNSPDKQKSSSDEQNPLGKINPHIKHIIENAHKGEKVKKHIDQFYTSQFIKDVFS</sequence>
<evidence type="ECO:0000256" key="1">
    <source>
        <dbReference type="SAM" id="MobiDB-lite"/>
    </source>
</evidence>
<feature type="region of interest" description="Disordered" evidence="1">
    <location>
        <begin position="1"/>
        <end position="29"/>
    </location>
</feature>
<name>A0A6C0BXW8_9ZZZZ</name>
<feature type="compositionally biased region" description="Basic and acidic residues" evidence="1">
    <location>
        <begin position="1"/>
        <end position="18"/>
    </location>
</feature>
<dbReference type="EMBL" id="MN739285">
    <property type="protein sequence ID" value="QHS97066.1"/>
    <property type="molecule type" value="Genomic_DNA"/>
</dbReference>
<proteinExistence type="predicted"/>
<reference evidence="2" key="1">
    <citation type="journal article" date="2020" name="Nature">
        <title>Giant virus diversity and host interactions through global metagenomics.</title>
        <authorList>
            <person name="Schulz F."/>
            <person name="Roux S."/>
            <person name="Paez-Espino D."/>
            <person name="Jungbluth S."/>
            <person name="Walsh D.A."/>
            <person name="Denef V.J."/>
            <person name="McMahon K.D."/>
            <person name="Konstantinidis K.T."/>
            <person name="Eloe-Fadrosh E.A."/>
            <person name="Kyrpides N.C."/>
            <person name="Woyke T."/>
        </authorList>
    </citation>
    <scope>NUCLEOTIDE SEQUENCE</scope>
    <source>
        <strain evidence="2">GVMAG-M-3300020166-5</strain>
    </source>
</reference>
<dbReference type="AlphaFoldDB" id="A0A6C0BXW8"/>